<dbReference type="SMART" id="SM00563">
    <property type="entry name" value="PlsC"/>
    <property type="match status" value="1"/>
</dbReference>
<dbReference type="Pfam" id="PF01553">
    <property type="entry name" value="Acyltransferase"/>
    <property type="match status" value="1"/>
</dbReference>
<evidence type="ECO:0000259" key="4">
    <source>
        <dbReference type="SMART" id="SM00563"/>
    </source>
</evidence>
<dbReference type="GO" id="GO:0016746">
    <property type="term" value="F:acyltransferase activity"/>
    <property type="evidence" value="ECO:0007669"/>
    <property type="project" value="UniProtKB-KW"/>
</dbReference>
<name>A0ABT8KTV4_9BACT</name>
<dbReference type="EMBL" id="JAUJEA010000010">
    <property type="protein sequence ID" value="MDN5204176.1"/>
    <property type="molecule type" value="Genomic_DNA"/>
</dbReference>
<gene>
    <name evidence="5" type="ORF">QQ008_22475</name>
</gene>
<dbReference type="PANTHER" id="PTHR10434:SF9">
    <property type="entry name" value="PHOSPHOLIPID_GLYCEROL ACYLTRANSFERASE DOMAIN-CONTAINING PROTEIN"/>
    <property type="match status" value="1"/>
</dbReference>
<evidence type="ECO:0000256" key="1">
    <source>
        <dbReference type="ARBA" id="ARBA00005189"/>
    </source>
</evidence>
<reference evidence="5" key="1">
    <citation type="submission" date="2023-06" db="EMBL/GenBank/DDBJ databases">
        <title>Genomic of Parafulvivirga corallium.</title>
        <authorList>
            <person name="Wang G."/>
        </authorList>
    </citation>
    <scope>NUCLEOTIDE SEQUENCE</scope>
    <source>
        <strain evidence="5">BMA10</strain>
    </source>
</reference>
<organism evidence="5 6">
    <name type="scientific">Splendidivirga corallicola</name>
    <dbReference type="NCBI Taxonomy" id="3051826"/>
    <lineage>
        <taxon>Bacteria</taxon>
        <taxon>Pseudomonadati</taxon>
        <taxon>Bacteroidota</taxon>
        <taxon>Cytophagia</taxon>
        <taxon>Cytophagales</taxon>
        <taxon>Splendidivirgaceae</taxon>
        <taxon>Splendidivirga</taxon>
    </lineage>
</organism>
<keyword evidence="2" id="KW-0808">Transferase</keyword>
<keyword evidence="6" id="KW-1185">Reference proteome</keyword>
<dbReference type="InterPro" id="IPR002123">
    <property type="entry name" value="Plipid/glycerol_acylTrfase"/>
</dbReference>
<evidence type="ECO:0000256" key="3">
    <source>
        <dbReference type="ARBA" id="ARBA00023315"/>
    </source>
</evidence>
<evidence type="ECO:0000313" key="5">
    <source>
        <dbReference type="EMBL" id="MDN5204176.1"/>
    </source>
</evidence>
<sequence>MMKFLSLLIFKLKGWKVVGAFPMDVKKAVMIAAPHTSNWDFLYARCAFYIMGVPLKYTIKKELMKFPLNILLKAMGAIPIDRKPKQGLKSGKTSMVDVMVDLFKERDQLVVLVTPEGTRSYAKRWKTGFYHVANGAGVPMVFGYLDYKKKVAGVGRIMEATGDLDKDMEEIKDFYRGITAKYPENGIK</sequence>
<protein>
    <submittedName>
        <fullName evidence="5">1-acyl-sn-glycerol-3-phosphate acyltransferase</fullName>
    </submittedName>
</protein>
<feature type="domain" description="Phospholipid/glycerol acyltransferase" evidence="4">
    <location>
        <begin position="29"/>
        <end position="145"/>
    </location>
</feature>
<comment type="pathway">
    <text evidence="1">Lipid metabolism.</text>
</comment>
<accession>A0ABT8KTV4</accession>
<dbReference type="PANTHER" id="PTHR10434">
    <property type="entry name" value="1-ACYL-SN-GLYCEROL-3-PHOSPHATE ACYLTRANSFERASE"/>
    <property type="match status" value="1"/>
</dbReference>
<keyword evidence="3 5" id="KW-0012">Acyltransferase</keyword>
<dbReference type="SUPFAM" id="SSF69593">
    <property type="entry name" value="Glycerol-3-phosphate (1)-acyltransferase"/>
    <property type="match status" value="1"/>
</dbReference>
<dbReference type="RefSeq" id="WP_346754200.1">
    <property type="nucleotide sequence ID" value="NZ_JAUJEA010000010.1"/>
</dbReference>
<dbReference type="Proteomes" id="UP001172082">
    <property type="component" value="Unassembled WGS sequence"/>
</dbReference>
<comment type="caution">
    <text evidence="5">The sequence shown here is derived from an EMBL/GenBank/DDBJ whole genome shotgun (WGS) entry which is preliminary data.</text>
</comment>
<proteinExistence type="predicted"/>
<evidence type="ECO:0000313" key="6">
    <source>
        <dbReference type="Proteomes" id="UP001172082"/>
    </source>
</evidence>
<evidence type="ECO:0000256" key="2">
    <source>
        <dbReference type="ARBA" id="ARBA00022679"/>
    </source>
</evidence>